<dbReference type="InterPro" id="IPR036736">
    <property type="entry name" value="ACP-like_sf"/>
</dbReference>
<dbReference type="STRING" id="1156985.SAMN04488118_105314"/>
<reference evidence="1 2" key="1">
    <citation type="submission" date="2016-10" db="EMBL/GenBank/DDBJ databases">
        <authorList>
            <person name="de Groot N.N."/>
        </authorList>
    </citation>
    <scope>NUCLEOTIDE SEQUENCE [LARGE SCALE GENOMIC DNA]</scope>
    <source>
        <strain evidence="1 2">U95</strain>
    </source>
</reference>
<dbReference type="OrthoDB" id="177586at2"/>
<dbReference type="Pfam" id="PF19468">
    <property type="entry name" value="DUF6005"/>
    <property type="match status" value="1"/>
</dbReference>
<evidence type="ECO:0000313" key="1">
    <source>
        <dbReference type="EMBL" id="SCZ64766.1"/>
    </source>
</evidence>
<dbReference type="RefSeq" id="WP_090218725.1">
    <property type="nucleotide sequence ID" value="NZ_FMWG01000005.1"/>
</dbReference>
<proteinExistence type="predicted"/>
<gene>
    <name evidence="1" type="ORF">SAMN04488118_105314</name>
</gene>
<protein>
    <submittedName>
        <fullName evidence="1">Phosphopantetheine attachment site</fullName>
    </submittedName>
</protein>
<dbReference type="Proteomes" id="UP000198767">
    <property type="component" value="Unassembled WGS sequence"/>
</dbReference>
<dbReference type="InterPro" id="IPR046047">
    <property type="entry name" value="DUF6005"/>
</dbReference>
<keyword evidence="2" id="KW-1185">Reference proteome</keyword>
<dbReference type="AlphaFoldDB" id="A0A1G5QSW1"/>
<name>A0A1G5QSW1_9RHOB</name>
<evidence type="ECO:0000313" key="2">
    <source>
        <dbReference type="Proteomes" id="UP000198767"/>
    </source>
</evidence>
<sequence>MTFDTILTAIEATLTGPLKNEHMHNFGPTAVLNDDLHMDSVLMINLLLHLETDHGIEVPEREFSKDNFHTVSDLINLMMGVDTPSTSDATAPAPSDITVHCLVSCLCAAIRRTKGVDFRPFYFGTWDSSFAITGDQRFAYHSEDLSHDTYFEWATHLYGLPITQWYDHTRSKAENLTHFETLVAAKTPAQELMVILDMYHLPERENKFNQNPFPHFVLIEPTDDPDIWLLNDPDYRWRGQLPRTAILNAMAQPTVAGGYILDATQVSPPDPAVLAEYFTESFKGADNPLTTALRGIVEYHCDAAHSARLANLQQALRELPVLSLRKYAYEHAFAFFWKQLDTPFEHFDAQCDRVEELCESFRKIHYLAARLSHTKDRAPIAELFTALHALDVLEFEIKHSLKAQFDLWRAKALTPDLQEEPA</sequence>
<accession>A0A1G5QSW1</accession>
<organism evidence="1 2">
    <name type="scientific">Epibacterium ulvae</name>
    <dbReference type="NCBI Taxonomy" id="1156985"/>
    <lineage>
        <taxon>Bacteria</taxon>
        <taxon>Pseudomonadati</taxon>
        <taxon>Pseudomonadota</taxon>
        <taxon>Alphaproteobacteria</taxon>
        <taxon>Rhodobacterales</taxon>
        <taxon>Roseobacteraceae</taxon>
        <taxon>Epibacterium</taxon>
    </lineage>
</organism>
<dbReference type="EMBL" id="FMWG01000005">
    <property type="protein sequence ID" value="SCZ64766.1"/>
    <property type="molecule type" value="Genomic_DNA"/>
</dbReference>
<dbReference type="SUPFAM" id="SSF47336">
    <property type="entry name" value="ACP-like"/>
    <property type="match status" value="1"/>
</dbReference>
<dbReference type="Gene3D" id="1.10.1200.10">
    <property type="entry name" value="ACP-like"/>
    <property type="match status" value="1"/>
</dbReference>